<gene>
    <name evidence="2" type="ORF">CRN52_23945</name>
</gene>
<dbReference type="Pfam" id="PF11059">
    <property type="entry name" value="DUF2860"/>
    <property type="match status" value="1"/>
</dbReference>
<feature type="signal peptide" evidence="1">
    <location>
        <begin position="1"/>
        <end position="36"/>
    </location>
</feature>
<name>A0A2S3QVY4_VIBVL</name>
<evidence type="ECO:0000313" key="3">
    <source>
        <dbReference type="Proteomes" id="UP000237466"/>
    </source>
</evidence>
<reference evidence="2 3" key="1">
    <citation type="journal article" date="2018" name="Front. Microbiol.">
        <title>Phylogeny of Vibrio vulnificus from the Analysis of the Core-Genome: Implications for Intra-Species Taxonomy.</title>
        <authorList>
            <person name="Roig F.J."/>
            <person name="Gonzalez-Candelas F."/>
            <person name="Sanjuan E."/>
            <person name="Fouz B."/>
            <person name="Feil E.J."/>
            <person name="Llorens C."/>
            <person name="Baker-Austin C."/>
            <person name="Oliver J.D."/>
            <person name="Danin-Poleg Y."/>
            <person name="Gibas C.J."/>
            <person name="Kashi Y."/>
            <person name="Gulig P.A."/>
            <person name="Morrison S.S."/>
            <person name="Amaro C."/>
        </authorList>
    </citation>
    <scope>NUCLEOTIDE SEQUENCE [LARGE SCALE GENOMIC DNA]</scope>
    <source>
        <strain evidence="2 3">CECT4608</strain>
    </source>
</reference>
<keyword evidence="1" id="KW-0732">Signal</keyword>
<evidence type="ECO:0000256" key="1">
    <source>
        <dbReference type="SAM" id="SignalP"/>
    </source>
</evidence>
<feature type="chain" id="PRO_5015609454" evidence="1">
    <location>
        <begin position="37"/>
        <end position="344"/>
    </location>
</feature>
<protein>
    <submittedName>
        <fullName evidence="2">DUF2860 domain-containing protein</fullName>
    </submittedName>
</protein>
<dbReference type="Proteomes" id="UP000237466">
    <property type="component" value="Unassembled WGS sequence"/>
</dbReference>
<organism evidence="2 3">
    <name type="scientific">Vibrio vulnificus</name>
    <dbReference type="NCBI Taxonomy" id="672"/>
    <lineage>
        <taxon>Bacteria</taxon>
        <taxon>Pseudomonadati</taxon>
        <taxon>Pseudomonadota</taxon>
        <taxon>Gammaproteobacteria</taxon>
        <taxon>Vibrionales</taxon>
        <taxon>Vibrionaceae</taxon>
        <taxon>Vibrio</taxon>
    </lineage>
</organism>
<accession>A0A2S3QVY4</accession>
<dbReference type="PIRSF" id="PIRSF028696">
    <property type="entry name" value="UCP028696"/>
    <property type="match status" value="1"/>
</dbReference>
<dbReference type="RefSeq" id="WP_011079903.1">
    <property type="nucleotide sequence ID" value="NZ_CBCSKP010000014.1"/>
</dbReference>
<proteinExistence type="predicted"/>
<evidence type="ECO:0000313" key="2">
    <source>
        <dbReference type="EMBL" id="POB42033.1"/>
    </source>
</evidence>
<dbReference type="InterPro" id="IPR016896">
    <property type="entry name" value="DUF2860"/>
</dbReference>
<dbReference type="AlphaFoldDB" id="A0A2S3QVY4"/>
<dbReference type="EMBL" id="PDGH01000146">
    <property type="protein sequence ID" value="POB42033.1"/>
    <property type="molecule type" value="Genomic_DNA"/>
</dbReference>
<comment type="caution">
    <text evidence="2">The sequence shown here is derived from an EMBL/GenBank/DDBJ whole genome shotgun (WGS) entry which is preliminary data.</text>
</comment>
<sequence>MAFKRHSQGISMQVSPTRAAILLSAIAALASSYSLAEPDPFDPGFSGTISINIGFGQSQSQNNTHEDNEITADLTNQGKKLSQASPFFLGRLQYSFGDTLVFLGNSEEQIAEAQFQAELGVAHRFNNAMILTTALFGNVPSMEEVWRDPYLTGQKRQTTEQTVGGVRFAMDITSPLPISLKYAVASSEVEYDDIGLSQGLTTEARSQLKRASDYQRFGAEISFPLSQSFVLSPAFYYTLRDADGDAKSNQLLTAQMSFLVAQGRHSVITTLRNSSASFDADNPVFSRKQDYESFGFFSVYSYADLWGWRNTQLNVMAGYQESDSDIDFYDSEEAFLSTGISYSF</sequence>